<feature type="transmembrane region" description="Helical" evidence="1">
    <location>
        <begin position="53"/>
        <end position="72"/>
    </location>
</feature>
<gene>
    <name evidence="2" type="ORF">I5282_07420</name>
</gene>
<dbReference type="RefSeq" id="WP_203110415.1">
    <property type="nucleotide sequence ID" value="NZ_JADOBG010000015.1"/>
</dbReference>
<proteinExistence type="predicted"/>
<dbReference type="Proteomes" id="UP000809910">
    <property type="component" value="Unassembled WGS sequence"/>
</dbReference>
<keyword evidence="3" id="KW-1185">Reference proteome</keyword>
<keyword evidence="1" id="KW-0812">Transmembrane</keyword>
<evidence type="ECO:0008006" key="4">
    <source>
        <dbReference type="Google" id="ProtNLM"/>
    </source>
</evidence>
<feature type="transmembrane region" description="Helical" evidence="1">
    <location>
        <begin position="119"/>
        <end position="143"/>
    </location>
</feature>
<name>A0ABS1WAL1_9GAMM</name>
<evidence type="ECO:0000313" key="2">
    <source>
        <dbReference type="EMBL" id="MBL7526400.1"/>
    </source>
</evidence>
<sequence>MLANPKWFRRRKYTGWGYTPNTWQGWLYVIAWVSTLLLCALITRWLGFSTQSQLIAIVILLAIMIADALDMARRMPKDERERIHEAYAERNACWVMIAALLIGLVYQLVVGLINHNTIAIDPFILIALLGGTIAKAITNWYLIDK</sequence>
<comment type="caution">
    <text evidence="2">The sequence shown here is derived from an EMBL/GenBank/DDBJ whole genome shotgun (WGS) entry which is preliminary data.</text>
</comment>
<evidence type="ECO:0000313" key="3">
    <source>
        <dbReference type="Proteomes" id="UP000809910"/>
    </source>
</evidence>
<keyword evidence="1" id="KW-1133">Transmembrane helix</keyword>
<keyword evidence="1" id="KW-0472">Membrane</keyword>
<organism evidence="2 3">
    <name type="scientific">Legionella bononiensis</name>
    <dbReference type="NCBI Taxonomy" id="2793102"/>
    <lineage>
        <taxon>Bacteria</taxon>
        <taxon>Pseudomonadati</taxon>
        <taxon>Pseudomonadota</taxon>
        <taxon>Gammaproteobacteria</taxon>
        <taxon>Legionellales</taxon>
        <taxon>Legionellaceae</taxon>
        <taxon>Legionella</taxon>
    </lineage>
</organism>
<accession>A0ABS1WAL1</accession>
<evidence type="ECO:0000256" key="1">
    <source>
        <dbReference type="SAM" id="Phobius"/>
    </source>
</evidence>
<reference evidence="2 3" key="1">
    <citation type="submission" date="2020-12" db="EMBL/GenBank/DDBJ databases">
        <title>WGS of Legionella: environmental sample.</title>
        <authorList>
            <person name="Cristino S."/>
            <person name="Girolamini L."/>
            <person name="Salaris S."/>
            <person name="Pascale M.R."/>
            <person name="Mazzotta M."/>
            <person name="Orsini M."/>
            <person name="Grottola A."/>
        </authorList>
    </citation>
    <scope>NUCLEOTIDE SEQUENCE [LARGE SCALE GENOMIC DNA]</scope>
    <source>
        <strain evidence="2 3">30cs62</strain>
    </source>
</reference>
<dbReference type="EMBL" id="JADWVN010000013">
    <property type="protein sequence ID" value="MBL7526400.1"/>
    <property type="molecule type" value="Genomic_DNA"/>
</dbReference>
<protein>
    <recommendedName>
        <fullName evidence="4">Transmembrane protein</fullName>
    </recommendedName>
</protein>
<feature type="transmembrane region" description="Helical" evidence="1">
    <location>
        <begin position="93"/>
        <end position="113"/>
    </location>
</feature>
<feature type="transmembrane region" description="Helical" evidence="1">
    <location>
        <begin position="26"/>
        <end position="47"/>
    </location>
</feature>